<dbReference type="EMBL" id="JAVDTR010000006">
    <property type="protein sequence ID" value="MDR6724063.1"/>
    <property type="molecule type" value="Genomic_DNA"/>
</dbReference>
<evidence type="ECO:0000256" key="1">
    <source>
        <dbReference type="SAM" id="MobiDB-lite"/>
    </source>
</evidence>
<reference evidence="3" key="1">
    <citation type="submission" date="2023-07" db="EMBL/GenBank/DDBJ databases">
        <title>Sorghum-associated microbial communities from plants grown in Nebraska, USA.</title>
        <authorList>
            <person name="Schachtman D."/>
        </authorList>
    </citation>
    <scope>NUCLEOTIDE SEQUENCE</scope>
    <source>
        <strain evidence="3">BE80</strain>
    </source>
</reference>
<proteinExistence type="predicted"/>
<evidence type="ECO:0000256" key="2">
    <source>
        <dbReference type="SAM" id="SignalP"/>
    </source>
</evidence>
<evidence type="ECO:0000313" key="4">
    <source>
        <dbReference type="Proteomes" id="UP001254832"/>
    </source>
</evidence>
<dbReference type="AlphaFoldDB" id="A0AAP5H3G4"/>
<dbReference type="RefSeq" id="WP_056694377.1">
    <property type="nucleotide sequence ID" value="NZ_JAVDTR010000006.1"/>
</dbReference>
<sequence length="115" mass="12908">MKRIKMACMTCSILLVSVLSACGADNILHGKSDHWDVALQRSTGIYSITYIGDETYIRDFVFDLTGTNINQQGSSLSEQKKPFKMSGTITNTEDTKDPLEFKISWNNQSESITFE</sequence>
<protein>
    <submittedName>
        <fullName evidence="3">Uncharacterized protein</fullName>
    </submittedName>
</protein>
<name>A0AAP5H3G4_PAEAM</name>
<organism evidence="3 4">
    <name type="scientific">Paenibacillus amylolyticus</name>
    <dbReference type="NCBI Taxonomy" id="1451"/>
    <lineage>
        <taxon>Bacteria</taxon>
        <taxon>Bacillati</taxon>
        <taxon>Bacillota</taxon>
        <taxon>Bacilli</taxon>
        <taxon>Bacillales</taxon>
        <taxon>Paenibacillaceae</taxon>
        <taxon>Paenibacillus</taxon>
    </lineage>
</organism>
<accession>A0AAP5H3G4</accession>
<feature type="chain" id="PRO_5042828732" evidence="2">
    <location>
        <begin position="24"/>
        <end position="115"/>
    </location>
</feature>
<feature type="region of interest" description="Disordered" evidence="1">
    <location>
        <begin position="73"/>
        <end position="94"/>
    </location>
</feature>
<feature type="signal peptide" evidence="2">
    <location>
        <begin position="1"/>
        <end position="23"/>
    </location>
</feature>
<dbReference type="Proteomes" id="UP001254832">
    <property type="component" value="Unassembled WGS sequence"/>
</dbReference>
<dbReference type="PROSITE" id="PS51257">
    <property type="entry name" value="PROKAR_LIPOPROTEIN"/>
    <property type="match status" value="1"/>
</dbReference>
<keyword evidence="2" id="KW-0732">Signal</keyword>
<comment type="caution">
    <text evidence="3">The sequence shown here is derived from an EMBL/GenBank/DDBJ whole genome shotgun (WGS) entry which is preliminary data.</text>
</comment>
<evidence type="ECO:0000313" key="3">
    <source>
        <dbReference type="EMBL" id="MDR6724063.1"/>
    </source>
</evidence>
<gene>
    <name evidence="3" type="ORF">J2W91_002525</name>
</gene>